<keyword evidence="3" id="KW-1185">Reference proteome</keyword>
<evidence type="ECO:0000313" key="3">
    <source>
        <dbReference type="Proteomes" id="UP000293360"/>
    </source>
</evidence>
<reference evidence="2 3" key="1">
    <citation type="submission" date="2018-06" db="EMBL/GenBank/DDBJ databases">
        <title>Complete Genomes of Monosporascus.</title>
        <authorList>
            <person name="Robinson A.J."/>
            <person name="Natvig D.O."/>
        </authorList>
    </citation>
    <scope>NUCLEOTIDE SEQUENCE [LARGE SCALE GENOMIC DNA]</scope>
    <source>
        <strain evidence="2 3">CBS 110550</strain>
    </source>
</reference>
<dbReference type="PANTHER" id="PTHR35205">
    <property type="entry name" value="NB-ARC AND TPR DOMAIN PROTEIN"/>
    <property type="match status" value="1"/>
</dbReference>
<name>A0A4Q4TD38_9PEZI</name>
<dbReference type="PANTHER" id="PTHR35205:SF1">
    <property type="entry name" value="ZU5 DOMAIN-CONTAINING PROTEIN"/>
    <property type="match status" value="1"/>
</dbReference>
<organism evidence="2 3">
    <name type="scientific">Monosporascus ibericus</name>
    <dbReference type="NCBI Taxonomy" id="155417"/>
    <lineage>
        <taxon>Eukaryota</taxon>
        <taxon>Fungi</taxon>
        <taxon>Dikarya</taxon>
        <taxon>Ascomycota</taxon>
        <taxon>Pezizomycotina</taxon>
        <taxon>Sordariomycetes</taxon>
        <taxon>Xylariomycetidae</taxon>
        <taxon>Xylariales</taxon>
        <taxon>Xylariales incertae sedis</taxon>
        <taxon>Monosporascus</taxon>
    </lineage>
</organism>
<feature type="domain" description="NWD2 HET-s N-terminal" evidence="1">
    <location>
        <begin position="5"/>
        <end position="26"/>
    </location>
</feature>
<sequence length="273" mass="30862">MATTNSVGALRASGHSRVHIGNVYNEVVPVPERPETPPRPSFIIPFRRDDNFVERRTILDRIHRACSAPASRAALVGLGGVGKSQLAIEYAYRVRDTFRKQNKEIWAFWIHAGTRARVEEGFKEIADAAKIPGRNQPKADILQLVYQWLRNERNGQWLIVLDSADDVNVFYGTDEKAKQTVTIGEGMRPLWTYLPQSSNGSTLITTRDKELAFKLTGDHRNIIEVGPMDQDHALTLFATKSGFQDNKDEGTELVEELEWKRVEFGPHHMADLV</sequence>
<dbReference type="AlphaFoldDB" id="A0A4Q4TD38"/>
<evidence type="ECO:0000259" key="1">
    <source>
        <dbReference type="Pfam" id="PF17108"/>
    </source>
</evidence>
<protein>
    <recommendedName>
        <fullName evidence="1">NWD2 HET-s N-terminal domain-containing protein</fullName>
    </recommendedName>
</protein>
<gene>
    <name evidence="2" type="ORF">DL764_005294</name>
</gene>
<proteinExistence type="predicted"/>
<comment type="caution">
    <text evidence="2">The sequence shown here is derived from an EMBL/GenBank/DDBJ whole genome shotgun (WGS) entry which is preliminary data.</text>
</comment>
<dbReference type="Gene3D" id="3.40.50.300">
    <property type="entry name" value="P-loop containing nucleotide triphosphate hydrolases"/>
    <property type="match status" value="1"/>
</dbReference>
<dbReference type="STRING" id="155417.A0A4Q4TD38"/>
<accession>A0A4Q4TD38</accession>
<dbReference type="OrthoDB" id="20872at2759"/>
<dbReference type="Pfam" id="PF17108">
    <property type="entry name" value="HET-S"/>
    <property type="match status" value="1"/>
</dbReference>
<evidence type="ECO:0000313" key="2">
    <source>
        <dbReference type="EMBL" id="RYP03247.1"/>
    </source>
</evidence>
<dbReference type="InterPro" id="IPR031351">
    <property type="entry name" value="NWD2_N"/>
</dbReference>
<dbReference type="SUPFAM" id="SSF52540">
    <property type="entry name" value="P-loop containing nucleoside triphosphate hydrolases"/>
    <property type="match status" value="1"/>
</dbReference>
<dbReference type="Proteomes" id="UP000293360">
    <property type="component" value="Unassembled WGS sequence"/>
</dbReference>
<dbReference type="InterPro" id="IPR027417">
    <property type="entry name" value="P-loop_NTPase"/>
</dbReference>
<dbReference type="EMBL" id="QJNU01000274">
    <property type="protein sequence ID" value="RYP03247.1"/>
    <property type="molecule type" value="Genomic_DNA"/>
</dbReference>